<comment type="subcellular location">
    <subcellularLocation>
        <location evidence="2">Chromosome</location>
        <location evidence="2">Centromere</location>
        <location evidence="2">Kinetochore</location>
    </subcellularLocation>
    <subcellularLocation>
        <location evidence="1">Nucleus</location>
    </subcellularLocation>
</comment>
<evidence type="ECO:0000256" key="6">
    <source>
        <dbReference type="ARBA" id="ARBA00023328"/>
    </source>
</evidence>
<keyword evidence="10" id="KW-1185">Reference proteome</keyword>
<gene>
    <name evidence="9" type="ORF">SPI_09233</name>
</gene>
<comment type="similarity">
    <text evidence="7">Belongs to the CENP-H/MCM16 family.</text>
</comment>
<dbReference type="InterPro" id="IPR040034">
    <property type="entry name" value="CENP-H"/>
</dbReference>
<dbReference type="GO" id="GO:0043515">
    <property type="term" value="F:kinetochore binding"/>
    <property type="evidence" value="ECO:0007669"/>
    <property type="project" value="TreeGrafter"/>
</dbReference>
<dbReference type="GO" id="GO:0007052">
    <property type="term" value="P:mitotic spindle organization"/>
    <property type="evidence" value="ECO:0007669"/>
    <property type="project" value="TreeGrafter"/>
</dbReference>
<dbReference type="PANTHER" id="PTHR48122:SF1">
    <property type="entry name" value="CENTROMERE PROTEIN H"/>
    <property type="match status" value="1"/>
</dbReference>
<evidence type="ECO:0000256" key="5">
    <source>
        <dbReference type="ARBA" id="ARBA00023242"/>
    </source>
</evidence>
<dbReference type="InterPro" id="IPR008426">
    <property type="entry name" value="CENP-H_C"/>
</dbReference>
<dbReference type="GO" id="GO:0051382">
    <property type="term" value="P:kinetochore assembly"/>
    <property type="evidence" value="ECO:0007669"/>
    <property type="project" value="InterPro"/>
</dbReference>
<evidence type="ECO:0000256" key="1">
    <source>
        <dbReference type="ARBA" id="ARBA00004123"/>
    </source>
</evidence>
<accession>A0A162K5Z6</accession>
<name>A0A162K5Z6_9HYPO</name>
<keyword evidence="3" id="KW-0158">Chromosome</keyword>
<dbReference type="EMBL" id="AZHD01000027">
    <property type="protein sequence ID" value="OAA53788.1"/>
    <property type="molecule type" value="Genomic_DNA"/>
</dbReference>
<comment type="caution">
    <text evidence="9">The sequence shown here is derived from an EMBL/GenBank/DDBJ whole genome shotgun (WGS) entry which is preliminary data.</text>
</comment>
<proteinExistence type="inferred from homology"/>
<reference evidence="9 10" key="1">
    <citation type="journal article" date="2016" name="Genome Biol. Evol.">
        <title>Divergent and convergent evolution of fungal pathogenicity.</title>
        <authorList>
            <person name="Shang Y."/>
            <person name="Xiao G."/>
            <person name="Zheng P."/>
            <person name="Cen K."/>
            <person name="Zhan S."/>
            <person name="Wang C."/>
        </authorList>
    </citation>
    <scope>NUCLEOTIDE SEQUENCE [LARGE SCALE GENOMIC DNA]</scope>
    <source>
        <strain evidence="9 10">RCEF 264</strain>
    </source>
</reference>
<evidence type="ECO:0000259" key="8">
    <source>
        <dbReference type="Pfam" id="PF05837"/>
    </source>
</evidence>
<keyword evidence="5" id="KW-0539">Nucleus</keyword>
<dbReference type="PANTHER" id="PTHR48122">
    <property type="entry name" value="CENTROMERE PROTEIN H"/>
    <property type="match status" value="1"/>
</dbReference>
<dbReference type="GO" id="GO:0007059">
    <property type="term" value="P:chromosome segregation"/>
    <property type="evidence" value="ECO:0007669"/>
    <property type="project" value="TreeGrafter"/>
</dbReference>
<dbReference type="OrthoDB" id="2274804at2759"/>
<evidence type="ECO:0000256" key="7">
    <source>
        <dbReference type="ARBA" id="ARBA00025735"/>
    </source>
</evidence>
<evidence type="ECO:0000256" key="3">
    <source>
        <dbReference type="ARBA" id="ARBA00022454"/>
    </source>
</evidence>
<dbReference type="AlphaFoldDB" id="A0A162K5Z6"/>
<evidence type="ECO:0000313" key="9">
    <source>
        <dbReference type="EMBL" id="OAA53788.1"/>
    </source>
</evidence>
<dbReference type="GO" id="GO:0005634">
    <property type="term" value="C:nucleus"/>
    <property type="evidence" value="ECO:0007669"/>
    <property type="project" value="UniProtKB-SubCell"/>
</dbReference>
<keyword evidence="6" id="KW-0137">Centromere</keyword>
<dbReference type="Proteomes" id="UP000076874">
    <property type="component" value="Unassembled WGS sequence"/>
</dbReference>
<evidence type="ECO:0000256" key="2">
    <source>
        <dbReference type="ARBA" id="ARBA00004629"/>
    </source>
</evidence>
<dbReference type="Pfam" id="PF05837">
    <property type="entry name" value="CENP-H"/>
    <property type="match status" value="1"/>
</dbReference>
<organism evidence="9 10">
    <name type="scientific">Niveomyces insectorum RCEF 264</name>
    <dbReference type="NCBI Taxonomy" id="1081102"/>
    <lineage>
        <taxon>Eukaryota</taxon>
        <taxon>Fungi</taxon>
        <taxon>Dikarya</taxon>
        <taxon>Ascomycota</taxon>
        <taxon>Pezizomycotina</taxon>
        <taxon>Sordariomycetes</taxon>
        <taxon>Hypocreomycetidae</taxon>
        <taxon>Hypocreales</taxon>
        <taxon>Cordycipitaceae</taxon>
        <taxon>Niveomyces</taxon>
    </lineage>
</organism>
<protein>
    <submittedName>
        <fullName evidence="9">Centromere protein Cenp-H</fullName>
    </submittedName>
</protein>
<feature type="domain" description="Centromere protein H C-terminal" evidence="8">
    <location>
        <begin position="28"/>
        <end position="236"/>
    </location>
</feature>
<sequence length="236" mass="25545">MAASQQDMPMDDAPDAVAKLVLSEEEKHVLTLYDRLRALQLEVALLKARQSYDGDTSSSSLKNVEAAQKQLLDARAAYVLRNEAVDGVLTVQPILKAVHRATQASPIERDLLPAVEGRDAASQALAEQENARRAVLDEQATVAAESRRVERRNAQLAAQVRALLDAAEAETATTTTTTTTAADERHATELAQLEADVKASRQRWKLIKGTASAIVVGSGVDWARDASLRDIVLDPE</sequence>
<evidence type="ECO:0000313" key="10">
    <source>
        <dbReference type="Proteomes" id="UP000076874"/>
    </source>
</evidence>
<dbReference type="GO" id="GO:0000776">
    <property type="term" value="C:kinetochore"/>
    <property type="evidence" value="ECO:0007669"/>
    <property type="project" value="UniProtKB-KW"/>
</dbReference>
<dbReference type="STRING" id="1081102.A0A162K5Z6"/>
<evidence type="ECO:0000256" key="4">
    <source>
        <dbReference type="ARBA" id="ARBA00022838"/>
    </source>
</evidence>
<keyword evidence="4" id="KW-0995">Kinetochore</keyword>